<sequence length="566" mass="56370">MLASTLNRRPAHALLLSATLCAALAACGGGGSATTPDSAPQPQQPQPGPAPAPAPAASFSFTLDTSKAIVWQGQQATLAVTVQRDAGFTDAIQFSADSLPAGATAAALNVPAGSSTGTLILQAALTAPHSLPTSVTVKGSAGTVGASKPLTVTVRGAAGDIDTSFGGGTLVTPGGLTDDYVRGVAVQADGKAVVAGFGITTVASGTDFLLVRHLRDGGLDTSFGNGGKVATAFNNGGRSDEAQAVVVQPDGKILVAGTSDQGVSGYDFALARYNADGSLDTSFGNGGRVITAFGNGADKAYALLLQPDGKIVLAGDSAQGANGTDFALARYNADGSLDSGFGSGGKVLTPIGSDGARETIYGLALQTVGGVSRIVAVGGEGDFIAAAYRGNGTLDTGFGTGGIVRSLFGSVTGAARSVVVTPDNQLVLAGHRDHDFAAVRLLPNGGLDASFGTGGRAVVAISADNWDEATAIVRQADGRLLLGGWVYTGNSSSADTVLLRLKADGSADTTFGPGGIRTTAVAAGTKTDAGRALALQPDERVTTVRVLQAGEANGSDLDVVLMRHWL</sequence>
<dbReference type="Pfam" id="PF17164">
    <property type="entry name" value="DUF5122"/>
    <property type="match status" value="5"/>
</dbReference>
<dbReference type="Proteomes" id="UP001180453">
    <property type="component" value="Unassembled WGS sequence"/>
</dbReference>
<accession>A0ABU1YVB3</accession>
<organism evidence="3 4">
    <name type="scientific">Roseateles saccharophilus</name>
    <name type="common">Pseudomonas saccharophila</name>
    <dbReference type="NCBI Taxonomy" id="304"/>
    <lineage>
        <taxon>Bacteria</taxon>
        <taxon>Pseudomonadati</taxon>
        <taxon>Pseudomonadota</taxon>
        <taxon>Betaproteobacteria</taxon>
        <taxon>Burkholderiales</taxon>
        <taxon>Sphaerotilaceae</taxon>
        <taxon>Roseateles</taxon>
    </lineage>
</organism>
<keyword evidence="2" id="KW-0732">Signal</keyword>
<dbReference type="NCBIfam" id="TIGR02608">
    <property type="entry name" value="delta_60_rpt"/>
    <property type="match status" value="6"/>
</dbReference>
<name>A0ABU1YVB3_ROSSA</name>
<dbReference type="InterPro" id="IPR011044">
    <property type="entry name" value="Quino_amine_DH_bsu"/>
</dbReference>
<dbReference type="RefSeq" id="WP_310272503.1">
    <property type="nucleotide sequence ID" value="NZ_JAVDXU010000005.1"/>
</dbReference>
<dbReference type="SUPFAM" id="SSF50969">
    <property type="entry name" value="YVTN repeat-like/Quinoprotein amine dehydrogenase"/>
    <property type="match status" value="1"/>
</dbReference>
<evidence type="ECO:0000256" key="1">
    <source>
        <dbReference type="SAM" id="MobiDB-lite"/>
    </source>
</evidence>
<protein>
    <submittedName>
        <fullName evidence="3">Delta-60 repeat protein</fullName>
    </submittedName>
</protein>
<comment type="caution">
    <text evidence="3">The sequence shown here is derived from an EMBL/GenBank/DDBJ whole genome shotgun (WGS) entry which is preliminary data.</text>
</comment>
<reference evidence="3 4" key="1">
    <citation type="submission" date="2023-07" db="EMBL/GenBank/DDBJ databases">
        <title>Sorghum-associated microbial communities from plants grown in Nebraska, USA.</title>
        <authorList>
            <person name="Schachtman D."/>
        </authorList>
    </citation>
    <scope>NUCLEOTIDE SEQUENCE [LARGE SCALE GENOMIC DNA]</scope>
    <source>
        <strain evidence="3 4">BE314</strain>
    </source>
</reference>
<keyword evidence="4" id="KW-1185">Reference proteome</keyword>
<feature type="region of interest" description="Disordered" evidence="1">
    <location>
        <begin position="31"/>
        <end position="57"/>
    </location>
</feature>
<dbReference type="Gene3D" id="2.80.10.50">
    <property type="match status" value="2"/>
</dbReference>
<feature type="chain" id="PRO_5047022185" evidence="2">
    <location>
        <begin position="26"/>
        <end position="566"/>
    </location>
</feature>
<evidence type="ECO:0000313" key="3">
    <source>
        <dbReference type="EMBL" id="MDR7272792.1"/>
    </source>
</evidence>
<evidence type="ECO:0000256" key="2">
    <source>
        <dbReference type="SAM" id="SignalP"/>
    </source>
</evidence>
<evidence type="ECO:0000313" key="4">
    <source>
        <dbReference type="Proteomes" id="UP001180453"/>
    </source>
</evidence>
<feature type="compositionally biased region" description="Pro residues" evidence="1">
    <location>
        <begin position="42"/>
        <end position="54"/>
    </location>
</feature>
<dbReference type="InterPro" id="IPR013431">
    <property type="entry name" value="Delta_60_rpt"/>
</dbReference>
<gene>
    <name evidence="3" type="ORF">J2X20_005475</name>
</gene>
<proteinExistence type="predicted"/>
<feature type="signal peptide" evidence="2">
    <location>
        <begin position="1"/>
        <end position="25"/>
    </location>
</feature>
<dbReference type="EMBL" id="JAVDXU010000005">
    <property type="protein sequence ID" value="MDR7272792.1"/>
    <property type="molecule type" value="Genomic_DNA"/>
</dbReference>